<dbReference type="InterPro" id="IPR000223">
    <property type="entry name" value="Pept_S26A_signal_pept_1"/>
</dbReference>
<dbReference type="InterPro" id="IPR019757">
    <property type="entry name" value="Pept_S26A_signal_pept_1_Lys-AS"/>
</dbReference>
<dbReference type="NCBIfam" id="TIGR02227">
    <property type="entry name" value="sigpep_I_bact"/>
    <property type="match status" value="1"/>
</dbReference>
<feature type="active site" evidence="4">
    <location>
        <position position="231"/>
    </location>
</feature>
<comment type="similarity">
    <text evidence="2 5">Belongs to the peptidase S26 family.</text>
</comment>
<dbReference type="SUPFAM" id="SSF51306">
    <property type="entry name" value="LexA/Signal peptidase"/>
    <property type="match status" value="1"/>
</dbReference>
<dbReference type="PRINTS" id="PR00727">
    <property type="entry name" value="LEADERPTASE"/>
</dbReference>
<dbReference type="PANTHER" id="PTHR43390:SF1">
    <property type="entry name" value="CHLOROPLAST PROCESSING PEPTIDASE"/>
    <property type="match status" value="1"/>
</dbReference>
<evidence type="ECO:0000256" key="3">
    <source>
        <dbReference type="ARBA" id="ARBA00022801"/>
    </source>
</evidence>
<keyword evidence="5" id="KW-0472">Membrane</keyword>
<accession>A0A9W7FGL0</accession>
<evidence type="ECO:0000313" key="9">
    <source>
        <dbReference type="Proteomes" id="UP001165160"/>
    </source>
</evidence>
<dbReference type="PANTHER" id="PTHR43390">
    <property type="entry name" value="SIGNAL PEPTIDASE I"/>
    <property type="match status" value="1"/>
</dbReference>
<feature type="chain" id="PRO_5040724537" description="Mitochondrial inner membrane protease subunit" evidence="6">
    <location>
        <begin position="18"/>
        <end position="384"/>
    </location>
</feature>
<evidence type="ECO:0000256" key="5">
    <source>
        <dbReference type="RuleBase" id="RU362041"/>
    </source>
</evidence>
<keyword evidence="3 5" id="KW-0378">Hydrolase</keyword>
<evidence type="ECO:0000256" key="6">
    <source>
        <dbReference type="SAM" id="SignalP"/>
    </source>
</evidence>
<feature type="signal peptide" evidence="6">
    <location>
        <begin position="1"/>
        <end position="17"/>
    </location>
</feature>
<dbReference type="EMBL" id="BRXX01000433">
    <property type="protein sequence ID" value="GMI11755.1"/>
    <property type="molecule type" value="Genomic_DNA"/>
</dbReference>
<gene>
    <name evidence="8" type="ORF">TrVE_jg8619</name>
</gene>
<sequence>MFRILLLTLLTLAMTNALSPLKAKFQRAKAEYFGMRARNAAINCTVGDTIVPLIRNLETRQGLANRGVYAGVEYDVIEITLPSGEQPRTLSQVDPELRKEAMAKIRPRYPLRDYLERPDWPVSVPLSDAPLWVSRSTYEAGTAVSTLLFSLTSLVLAATIAYFVQFVSVPSPSMVPTLNPGNIVLVTRSLTFRVGDVVLFSPPPAVDKVTKDVSERIDAQPTSTKGQKFIKRVVAVPGERVGVRNSSPFVQVSERKFRFDVVGPYARPEIFPKSSWDRPPEELKRGEYFVSGDNGFRSVDSRVWGPLEGKYVIGKARCIVWPLDQVGMIKPAFSPLNVLLCKQDKALVLYFASGDSVKSYEIIYGKPKKWRNSKSASWLRKVAA</sequence>
<dbReference type="InterPro" id="IPR036286">
    <property type="entry name" value="LexA/Signal_pep-like_sf"/>
</dbReference>
<dbReference type="EC" id="3.4.21.-" evidence="5"/>
<feature type="active site" evidence="4">
    <location>
        <position position="173"/>
    </location>
</feature>
<dbReference type="GO" id="GO:0004252">
    <property type="term" value="F:serine-type endopeptidase activity"/>
    <property type="evidence" value="ECO:0007669"/>
    <property type="project" value="InterPro"/>
</dbReference>
<reference evidence="9" key="1">
    <citation type="journal article" date="2023" name="Commun. Biol.">
        <title>Genome analysis of Parmales, the sister group of diatoms, reveals the evolutionary specialization of diatoms from phago-mixotrophs to photoautotrophs.</title>
        <authorList>
            <person name="Ban H."/>
            <person name="Sato S."/>
            <person name="Yoshikawa S."/>
            <person name="Yamada K."/>
            <person name="Nakamura Y."/>
            <person name="Ichinomiya M."/>
            <person name="Sato N."/>
            <person name="Blanc-Mathieu R."/>
            <person name="Endo H."/>
            <person name="Kuwata A."/>
            <person name="Ogata H."/>
        </authorList>
    </citation>
    <scope>NUCLEOTIDE SEQUENCE [LARGE SCALE GENOMIC DNA]</scope>
    <source>
        <strain evidence="9">NIES 3699</strain>
    </source>
</reference>
<evidence type="ECO:0000256" key="1">
    <source>
        <dbReference type="ARBA" id="ARBA00000677"/>
    </source>
</evidence>
<name>A0A9W7FGL0_9STRA</name>
<organism evidence="8 9">
    <name type="scientific">Triparma verrucosa</name>
    <dbReference type="NCBI Taxonomy" id="1606542"/>
    <lineage>
        <taxon>Eukaryota</taxon>
        <taxon>Sar</taxon>
        <taxon>Stramenopiles</taxon>
        <taxon>Ochrophyta</taxon>
        <taxon>Bolidophyceae</taxon>
        <taxon>Parmales</taxon>
        <taxon>Triparmaceae</taxon>
        <taxon>Triparma</taxon>
    </lineage>
</organism>
<evidence type="ECO:0000259" key="7">
    <source>
        <dbReference type="Pfam" id="PF10502"/>
    </source>
</evidence>
<evidence type="ECO:0000256" key="4">
    <source>
        <dbReference type="PIRSR" id="PIRSR600223-1"/>
    </source>
</evidence>
<proteinExistence type="inferred from homology"/>
<feature type="domain" description="Peptidase S26" evidence="7">
    <location>
        <begin position="151"/>
        <end position="321"/>
    </location>
</feature>
<dbReference type="Proteomes" id="UP001165160">
    <property type="component" value="Unassembled WGS sequence"/>
</dbReference>
<dbReference type="GO" id="GO:0009003">
    <property type="term" value="F:signal peptidase activity"/>
    <property type="evidence" value="ECO:0007669"/>
    <property type="project" value="UniProtKB-EC"/>
</dbReference>
<comment type="caution">
    <text evidence="8">The sequence shown here is derived from an EMBL/GenBank/DDBJ whole genome shotgun (WGS) entry which is preliminary data.</text>
</comment>
<dbReference type="AlphaFoldDB" id="A0A9W7FGL0"/>
<dbReference type="Pfam" id="PF10502">
    <property type="entry name" value="Peptidase_S26"/>
    <property type="match status" value="1"/>
</dbReference>
<dbReference type="PROSITE" id="PS00761">
    <property type="entry name" value="SPASE_I_3"/>
    <property type="match status" value="1"/>
</dbReference>
<keyword evidence="9" id="KW-1185">Reference proteome</keyword>
<dbReference type="InterPro" id="IPR019533">
    <property type="entry name" value="Peptidase_S26"/>
</dbReference>
<dbReference type="GO" id="GO:0006465">
    <property type="term" value="P:signal peptide processing"/>
    <property type="evidence" value="ECO:0007669"/>
    <property type="project" value="InterPro"/>
</dbReference>
<dbReference type="GO" id="GO:0005743">
    <property type="term" value="C:mitochondrial inner membrane"/>
    <property type="evidence" value="ECO:0007669"/>
    <property type="project" value="UniProtKB-SubCell"/>
</dbReference>
<dbReference type="CDD" id="cd06530">
    <property type="entry name" value="S26_SPase_I"/>
    <property type="match status" value="1"/>
</dbReference>
<evidence type="ECO:0000256" key="2">
    <source>
        <dbReference type="ARBA" id="ARBA00009370"/>
    </source>
</evidence>
<keyword evidence="5" id="KW-0645">Protease</keyword>
<keyword evidence="5" id="KW-0496">Mitochondrion</keyword>
<protein>
    <recommendedName>
        <fullName evidence="5">Mitochondrial inner membrane protease subunit</fullName>
        <ecNumber evidence="5">3.4.21.-</ecNumber>
    </recommendedName>
</protein>
<comment type="catalytic activity">
    <reaction evidence="1">
        <text>Cleavage of hydrophobic, N-terminal signal or leader sequences from secreted and periplasmic proteins.</text>
        <dbReference type="EC" id="3.4.21.89"/>
    </reaction>
</comment>
<dbReference type="Gene3D" id="2.10.109.10">
    <property type="entry name" value="Umud Fragment, subunit A"/>
    <property type="match status" value="1"/>
</dbReference>
<keyword evidence="5" id="KW-0999">Mitochondrion inner membrane</keyword>
<keyword evidence="6" id="KW-0732">Signal</keyword>
<dbReference type="InterPro" id="IPR019758">
    <property type="entry name" value="Pept_S26A_signal_pept_1_CS"/>
</dbReference>
<dbReference type="PROSITE" id="PS00760">
    <property type="entry name" value="SPASE_I_2"/>
    <property type="match status" value="1"/>
</dbReference>
<comment type="subcellular location">
    <subcellularLocation>
        <location evidence="5">Mitochondrion inner membrane</location>
    </subcellularLocation>
</comment>
<evidence type="ECO:0000313" key="8">
    <source>
        <dbReference type="EMBL" id="GMI11755.1"/>
    </source>
</evidence>